<dbReference type="InterPro" id="IPR015943">
    <property type="entry name" value="WD40/YVTN_repeat-like_dom_sf"/>
</dbReference>
<dbReference type="InterPro" id="IPR001680">
    <property type="entry name" value="WD40_rpt"/>
</dbReference>
<protein>
    <recommendedName>
        <fullName evidence="3">Anaphase-promoting complex subunit 4 WD40 domain-containing protein</fullName>
    </recommendedName>
</protein>
<dbReference type="RefSeq" id="WP_075049465.1">
    <property type="nucleotide sequence ID" value="NZ_CP006867.1"/>
</dbReference>
<evidence type="ECO:0008006" key="3">
    <source>
        <dbReference type="Google" id="ProtNLM"/>
    </source>
</evidence>
<reference evidence="1 2" key="1">
    <citation type="submission" date="2013-11" db="EMBL/GenBank/DDBJ databases">
        <title>Comparative genomics of Ignicoccus.</title>
        <authorList>
            <person name="Podar M."/>
        </authorList>
    </citation>
    <scope>NUCLEOTIDE SEQUENCE [LARGE SCALE GENOMIC DNA]</scope>
    <source>
        <strain evidence="1 2">DSM 13165</strain>
    </source>
</reference>
<sequence>MKLVTVILVSIALVVINAYDLVLVWETHEPKDGILKITFSDNGHLGVASGDKCAYVFDANGSLLGKKCGSKGMRDVDYSNGTFAFSNYDDYVYLLWENGTYWKEIYVGDERNVAVEMLGNGFVVCESHCTRYDLQGNVIWDRVVTDRYVIDLESSGNYLYLTNFKGTHSYLEVRNLSDGSLVTNIDHENNVIKNLALRGNFLIASSFGVSYVYDISDPQNVSILGALGPAEDFAISPDSSYAVMVNSSKVVIYNTQGEAIYEAPISNALRVDWWNNLIAIGFEDGTVKVYKFLIEDEEPQEEVATTVLHTETNTQSTESQSVSGIPFISIAVIPLTRLKRKLRK</sequence>
<organism evidence="1 2">
    <name type="scientific">Ignicoccus islandicus DSM 13165</name>
    <dbReference type="NCBI Taxonomy" id="940295"/>
    <lineage>
        <taxon>Archaea</taxon>
        <taxon>Thermoproteota</taxon>
        <taxon>Thermoprotei</taxon>
        <taxon>Desulfurococcales</taxon>
        <taxon>Desulfurococcaceae</taxon>
        <taxon>Ignicoccus</taxon>
    </lineage>
</organism>
<dbReference type="Gene3D" id="2.130.10.10">
    <property type="entry name" value="YVTN repeat-like/Quinoprotein amine dehydrogenase"/>
    <property type="match status" value="1"/>
</dbReference>
<dbReference type="AlphaFoldDB" id="A0A0U3E309"/>
<dbReference type="Proteomes" id="UP000060778">
    <property type="component" value="Chromosome"/>
</dbReference>
<dbReference type="SUPFAM" id="SSF50998">
    <property type="entry name" value="Quinoprotein alcohol dehydrogenase-like"/>
    <property type="match status" value="1"/>
</dbReference>
<dbReference type="OrthoDB" id="96213at2157"/>
<dbReference type="EMBL" id="CP006867">
    <property type="protein sequence ID" value="ALU12299.1"/>
    <property type="molecule type" value="Genomic_DNA"/>
</dbReference>
<accession>A0A0U3E309</accession>
<proteinExistence type="predicted"/>
<keyword evidence="2" id="KW-1185">Reference proteome</keyword>
<evidence type="ECO:0000313" key="2">
    <source>
        <dbReference type="Proteomes" id="UP000060778"/>
    </source>
</evidence>
<dbReference type="STRING" id="940295.EYM_02200"/>
<evidence type="ECO:0000313" key="1">
    <source>
        <dbReference type="EMBL" id="ALU12299.1"/>
    </source>
</evidence>
<dbReference type="GeneID" id="30679843"/>
<name>A0A0U3E309_9CREN</name>
<dbReference type="SMART" id="SM00320">
    <property type="entry name" value="WD40"/>
    <property type="match status" value="2"/>
</dbReference>
<gene>
    <name evidence="1" type="ORF">EYM_02200</name>
</gene>
<dbReference type="InterPro" id="IPR011047">
    <property type="entry name" value="Quinoprotein_ADH-like_sf"/>
</dbReference>
<dbReference type="KEGG" id="iis:EYM_02200"/>